<dbReference type="Pfam" id="PF01584">
    <property type="entry name" value="CheW"/>
    <property type="match status" value="1"/>
</dbReference>
<dbReference type="InterPro" id="IPR005467">
    <property type="entry name" value="His_kinase_dom"/>
</dbReference>
<reference evidence="17 18" key="1">
    <citation type="submission" date="2020-12" db="EMBL/GenBank/DDBJ databases">
        <title>FDA dAtabase for Regulatory Grade micrObial Sequences (FDA-ARGOS): Supporting development and validation of Infectious Disease Dx tests.</title>
        <authorList>
            <person name="Sproer C."/>
            <person name="Gronow S."/>
            <person name="Severitt S."/>
            <person name="Schroder I."/>
            <person name="Tallon L."/>
            <person name="Sadzewicz L."/>
            <person name="Zhao X."/>
            <person name="Boylan J."/>
            <person name="Ott S."/>
            <person name="Bowen H."/>
            <person name="Vavikolanu K."/>
            <person name="Mehta A."/>
            <person name="Aluvathingal J."/>
            <person name="Nadendla S."/>
            <person name="Lowell S."/>
            <person name="Myers T."/>
            <person name="Yan Y."/>
            <person name="Sichtig H."/>
        </authorList>
    </citation>
    <scope>NUCLEOTIDE SEQUENCE [LARGE SCALE GENOMIC DNA]</scope>
    <source>
        <strain evidence="17 18">FDAARGOS_986</strain>
    </source>
</reference>
<evidence type="ECO:0000256" key="4">
    <source>
        <dbReference type="ARBA" id="ARBA00022500"/>
    </source>
</evidence>
<dbReference type="InterPro" id="IPR003594">
    <property type="entry name" value="HATPase_dom"/>
</dbReference>
<dbReference type="SMART" id="SM00387">
    <property type="entry name" value="HATPase_c"/>
    <property type="match status" value="1"/>
</dbReference>
<feature type="domain" description="CheW-like" evidence="15">
    <location>
        <begin position="577"/>
        <end position="706"/>
    </location>
</feature>
<comment type="catalytic activity">
    <reaction evidence="1">
        <text>ATP + protein L-histidine = ADP + protein N-phospho-L-histidine.</text>
        <dbReference type="EC" id="2.7.13.3"/>
    </reaction>
</comment>
<feature type="domain" description="HPt" evidence="16">
    <location>
        <begin position="1"/>
        <end position="103"/>
    </location>
</feature>
<evidence type="ECO:0000256" key="10">
    <source>
        <dbReference type="ARBA" id="ARBA00023012"/>
    </source>
</evidence>
<dbReference type="PROSITE" id="PS50894">
    <property type="entry name" value="HPT"/>
    <property type="match status" value="1"/>
</dbReference>
<dbReference type="RefSeq" id="WP_042030995.1">
    <property type="nucleotide sequence ID" value="NZ_CAWMFX010000025.1"/>
</dbReference>
<evidence type="ECO:0000259" key="15">
    <source>
        <dbReference type="PROSITE" id="PS50851"/>
    </source>
</evidence>
<dbReference type="Gene3D" id="3.30.565.10">
    <property type="entry name" value="Histidine kinase-like ATPase, C-terminal domain"/>
    <property type="match status" value="1"/>
</dbReference>
<dbReference type="InterPro" id="IPR051315">
    <property type="entry name" value="Bact_Chemotaxis_CheA"/>
</dbReference>
<keyword evidence="10" id="KW-0902">Two-component regulatory system</keyword>
<feature type="compositionally biased region" description="Low complexity" evidence="13">
    <location>
        <begin position="296"/>
        <end position="308"/>
    </location>
</feature>
<dbReference type="GeneID" id="69549677"/>
<evidence type="ECO:0000313" key="18">
    <source>
        <dbReference type="Proteomes" id="UP000595481"/>
    </source>
</evidence>
<dbReference type="Pfam" id="PF01627">
    <property type="entry name" value="Hpt"/>
    <property type="match status" value="1"/>
</dbReference>
<dbReference type="InterPro" id="IPR037006">
    <property type="entry name" value="CheA-like_homodim_sf"/>
</dbReference>
<evidence type="ECO:0000256" key="12">
    <source>
        <dbReference type="PROSITE-ProRule" id="PRU00110"/>
    </source>
</evidence>
<dbReference type="CDD" id="cd00088">
    <property type="entry name" value="HPT"/>
    <property type="match status" value="1"/>
</dbReference>
<dbReference type="InterPro" id="IPR004358">
    <property type="entry name" value="Sig_transdc_His_kin-like_C"/>
</dbReference>
<keyword evidence="18" id="KW-1185">Reference proteome</keyword>
<organism evidence="17 18">
    <name type="scientific">Aeromonas jandaei</name>
    <dbReference type="NCBI Taxonomy" id="650"/>
    <lineage>
        <taxon>Bacteria</taxon>
        <taxon>Pseudomonadati</taxon>
        <taxon>Pseudomonadota</taxon>
        <taxon>Gammaproteobacteria</taxon>
        <taxon>Aeromonadales</taxon>
        <taxon>Aeromonadaceae</taxon>
        <taxon>Aeromonas</taxon>
    </lineage>
</organism>
<dbReference type="InterPro" id="IPR036641">
    <property type="entry name" value="HPT_dom_sf"/>
</dbReference>
<dbReference type="EMBL" id="CP066092">
    <property type="protein sequence ID" value="QQB20039.1"/>
    <property type="molecule type" value="Genomic_DNA"/>
</dbReference>
<dbReference type="InterPro" id="IPR004105">
    <property type="entry name" value="CheA-like_dim"/>
</dbReference>
<keyword evidence="4" id="KW-0145">Chemotaxis</keyword>
<evidence type="ECO:0000256" key="13">
    <source>
        <dbReference type="SAM" id="MobiDB-lite"/>
    </source>
</evidence>
<feature type="domain" description="Histidine kinase" evidence="14">
    <location>
        <begin position="367"/>
        <end position="575"/>
    </location>
</feature>
<evidence type="ECO:0000313" key="17">
    <source>
        <dbReference type="EMBL" id="QQB20039.1"/>
    </source>
</evidence>
<gene>
    <name evidence="17" type="ORF">I6H43_00285</name>
</gene>
<dbReference type="SMART" id="SM01231">
    <property type="entry name" value="H-kinase_dim"/>
    <property type="match status" value="1"/>
</dbReference>
<dbReference type="SMART" id="SM00073">
    <property type="entry name" value="HPT"/>
    <property type="match status" value="1"/>
</dbReference>
<dbReference type="Gene3D" id="2.30.30.40">
    <property type="entry name" value="SH3 Domains"/>
    <property type="match status" value="1"/>
</dbReference>
<dbReference type="InterPro" id="IPR036097">
    <property type="entry name" value="HisK_dim/P_sf"/>
</dbReference>
<dbReference type="Gene3D" id="1.20.120.160">
    <property type="entry name" value="HPT domain"/>
    <property type="match status" value="1"/>
</dbReference>
<keyword evidence="9" id="KW-0067">ATP-binding</keyword>
<name>A0A7T4A9Y3_AERJA</name>
<keyword evidence="6" id="KW-0808">Transferase</keyword>
<feature type="region of interest" description="Disordered" evidence="13">
    <location>
        <begin position="282"/>
        <end position="327"/>
    </location>
</feature>
<comment type="function">
    <text evidence="11">Involved in the transmission of sensory signals from the chemoreceptors to the flagellar motors. CheA is autophosphorylated; it can transfer its phosphate group to either CheB or CheY.</text>
</comment>
<feature type="modified residue" description="Phosphohistidine" evidence="12">
    <location>
        <position position="46"/>
    </location>
</feature>
<dbReference type="PANTHER" id="PTHR43395">
    <property type="entry name" value="SENSOR HISTIDINE KINASE CHEA"/>
    <property type="match status" value="1"/>
</dbReference>
<keyword evidence="5 12" id="KW-0597">Phosphoprotein</keyword>
<evidence type="ECO:0000256" key="7">
    <source>
        <dbReference type="ARBA" id="ARBA00022741"/>
    </source>
</evidence>
<keyword evidence="8" id="KW-0418">Kinase</keyword>
<dbReference type="InterPro" id="IPR036890">
    <property type="entry name" value="HATPase_C_sf"/>
</dbReference>
<dbReference type="Pfam" id="PF02518">
    <property type="entry name" value="HATPase_c"/>
    <property type="match status" value="1"/>
</dbReference>
<dbReference type="CDD" id="cd16916">
    <property type="entry name" value="HATPase_CheA-like"/>
    <property type="match status" value="1"/>
</dbReference>
<evidence type="ECO:0000256" key="3">
    <source>
        <dbReference type="ARBA" id="ARBA00021495"/>
    </source>
</evidence>
<dbReference type="SUPFAM" id="SSF47384">
    <property type="entry name" value="Homodimeric domain of signal transducing histidine kinase"/>
    <property type="match status" value="1"/>
</dbReference>
<dbReference type="InterPro" id="IPR008207">
    <property type="entry name" value="Sig_transdc_His_kin_Hpt_dom"/>
</dbReference>
<keyword evidence="7" id="KW-0547">Nucleotide-binding</keyword>
<dbReference type="PRINTS" id="PR00344">
    <property type="entry name" value="BCTRLSENSOR"/>
</dbReference>
<feature type="compositionally biased region" description="Pro residues" evidence="13">
    <location>
        <begin position="309"/>
        <end position="323"/>
    </location>
</feature>
<dbReference type="SUPFAM" id="SSF47226">
    <property type="entry name" value="Histidine-containing phosphotransfer domain, HPT domain"/>
    <property type="match status" value="1"/>
</dbReference>
<dbReference type="PANTHER" id="PTHR43395:SF10">
    <property type="entry name" value="CHEMOTAXIS PROTEIN CHEA"/>
    <property type="match status" value="1"/>
</dbReference>
<accession>A0A7T4A9Y3</accession>
<dbReference type="SUPFAM" id="SSF50341">
    <property type="entry name" value="CheW-like"/>
    <property type="match status" value="1"/>
</dbReference>
<dbReference type="InterPro" id="IPR036061">
    <property type="entry name" value="CheW-like_dom_sf"/>
</dbReference>
<dbReference type="PROSITE" id="PS50109">
    <property type="entry name" value="HIS_KIN"/>
    <property type="match status" value="1"/>
</dbReference>
<evidence type="ECO:0000259" key="16">
    <source>
        <dbReference type="PROSITE" id="PS50894"/>
    </source>
</evidence>
<sequence>MDVNKARTLFFEEAYEQCDHLEQALLDRESYPANPETYNLMFRTAHTIKGSASMLGLTMLVRFAHAMENMLARLRSGELQLDEHLINLLLACNDQLRDLLQGAEHNPELPQTETQQILALLSQLQGHQSLPTQPVVVPPQNVLPSQDLKRWHLSVRFYPALYQDGFDLLAFIRYLGNLGEIVFIEPVWHEWPPLQLLDPTECFLGYEIGLRSAESPERIRSTFDFVAHASIICLLSPHQDLAGFAAQGERLAQWRNEALTAQLARWEAADVLTREEAAAIERGDYRRGQTSETDNASAAPSASVSQPAQPEPEQPVTPQPKPAPLRSEGHYIRIEAAKLDRLINRVGELVIATSATTLQARLRGDAELVESVAAVNTLVEGIRDDALTLRMVPINEIFNRFPRLVHELSQQTGKNISLHINNAETDIDKSMVEKLTDPLMHLVRNAVDHGIEDEAQRLEAGKAAGGVITLNAYHDAGAVVVEVSDDGRGIDRDKILAKAQTMGMAQEGKVLSEQEIFQFLFQPGFSTASGVSDLSGRGVGLDVVKRNLESLRGETTIESHPGRGTTFRLRLPLTLAIIDGFRIEVDHSSLVIPLDMMLECIDLPPDALDTPSRQINIRGEWVPFIVLRELFALPPTDEPEFVVIVDYADNRAGIVVDRLIGEVQAVIKPLGELFRTLRYVSGSTILGNGQPALILDVPQLIELARRRELHLIHQHADALSGNRTLLTTYCYQPL</sequence>
<dbReference type="EC" id="2.7.13.3" evidence="2"/>
<evidence type="ECO:0000256" key="11">
    <source>
        <dbReference type="ARBA" id="ARBA00035100"/>
    </source>
</evidence>
<dbReference type="Pfam" id="PF02895">
    <property type="entry name" value="H-kinase_dim"/>
    <property type="match status" value="1"/>
</dbReference>
<evidence type="ECO:0000256" key="8">
    <source>
        <dbReference type="ARBA" id="ARBA00022777"/>
    </source>
</evidence>
<evidence type="ECO:0000256" key="1">
    <source>
        <dbReference type="ARBA" id="ARBA00000085"/>
    </source>
</evidence>
<dbReference type="SUPFAM" id="SSF55874">
    <property type="entry name" value="ATPase domain of HSP90 chaperone/DNA topoisomerase II/histidine kinase"/>
    <property type="match status" value="1"/>
</dbReference>
<evidence type="ECO:0000256" key="9">
    <source>
        <dbReference type="ARBA" id="ARBA00022840"/>
    </source>
</evidence>
<proteinExistence type="predicted"/>
<dbReference type="PROSITE" id="PS50851">
    <property type="entry name" value="CHEW"/>
    <property type="match status" value="1"/>
</dbReference>
<evidence type="ECO:0000256" key="6">
    <source>
        <dbReference type="ARBA" id="ARBA00022679"/>
    </source>
</evidence>
<dbReference type="SMART" id="SM00260">
    <property type="entry name" value="CheW"/>
    <property type="match status" value="1"/>
</dbReference>
<dbReference type="InterPro" id="IPR002545">
    <property type="entry name" value="CheW-lke_dom"/>
</dbReference>
<dbReference type="Proteomes" id="UP000595481">
    <property type="component" value="Chromosome"/>
</dbReference>
<evidence type="ECO:0000256" key="5">
    <source>
        <dbReference type="ARBA" id="ARBA00022553"/>
    </source>
</evidence>
<dbReference type="Gene3D" id="1.10.287.560">
    <property type="entry name" value="Histidine kinase CheA-like, homodimeric domain"/>
    <property type="match status" value="1"/>
</dbReference>
<evidence type="ECO:0000256" key="2">
    <source>
        <dbReference type="ARBA" id="ARBA00012438"/>
    </source>
</evidence>
<protein>
    <recommendedName>
        <fullName evidence="3">Chemotaxis protein CheA</fullName>
        <ecNumber evidence="2">2.7.13.3</ecNumber>
    </recommendedName>
</protein>
<evidence type="ECO:0000259" key="14">
    <source>
        <dbReference type="PROSITE" id="PS50109"/>
    </source>
</evidence>